<comment type="caution">
    <text evidence="2">The sequence shown here is derived from an EMBL/GenBank/DDBJ whole genome shotgun (WGS) entry which is preliminary data.</text>
</comment>
<sequence length="439" mass="43400">GADGLRWLLAVLGERGGSADALAGLLAVALGSVAGGSSATSRAGRALADLRLDPADPDGAVDVVAVGMGVVLRTLAGPVGGGASRLTASWASQFLAREAAQGVGSAARVGPTTPDPVAAALAVLRSGGDRGSAGRLLGEPAAWTTLLSRPWPAGTADLAAVVSLAAAGPGASAAVEAGLRALGRGLAPDAPDRVLVDQGTLTGIGTAVGGLVAGQPGVLVPLLDAAVRDGGADGDLGASTDTDLRGLAHLFADEARSEPVVSAVHAALRAGEAGVPASSAAALVGATVAVQEHGQRLRHALAYSQAQGEAVDRQLLWTVGVTLPSAPLRGSRGELVGDVLDAAAGLVGADGVVRIGPDTGRVRTAEDAERTAVELLTAEALPPGTVGAAARTGFDQVAAALGRPGPPAPSPLDLLDDVPDPDDRNRWRLRRHPNGVTRW</sequence>
<gene>
    <name evidence="2" type="ORF">IN07_05715</name>
</gene>
<dbReference type="Proteomes" id="UP000029713">
    <property type="component" value="Unassembled WGS sequence"/>
</dbReference>
<dbReference type="EMBL" id="JPMX01000019">
    <property type="protein sequence ID" value="KGH47616.1"/>
    <property type="molecule type" value="Genomic_DNA"/>
</dbReference>
<organism evidence="2 3">
    <name type="scientific">Modestobacter caceresii</name>
    <dbReference type="NCBI Taxonomy" id="1522368"/>
    <lineage>
        <taxon>Bacteria</taxon>
        <taxon>Bacillati</taxon>
        <taxon>Actinomycetota</taxon>
        <taxon>Actinomycetes</taxon>
        <taxon>Geodermatophilales</taxon>
        <taxon>Geodermatophilaceae</taxon>
        <taxon>Modestobacter</taxon>
    </lineage>
</organism>
<evidence type="ECO:0000313" key="3">
    <source>
        <dbReference type="Proteomes" id="UP000029713"/>
    </source>
</evidence>
<keyword evidence="3" id="KW-1185">Reference proteome</keyword>
<dbReference type="RefSeq" id="WP_036334240.1">
    <property type="nucleotide sequence ID" value="NZ_JPMX01000019.1"/>
</dbReference>
<reference evidence="2 3" key="1">
    <citation type="submission" date="2014-07" db="EMBL/GenBank/DDBJ databases">
        <title>Biosystematic studies on Modestobacter strains isolated from extreme hyper-arid desert soil and from historic building.</title>
        <authorList>
            <person name="Bukarasam K."/>
            <person name="Bull A."/>
            <person name="Girard G."/>
            <person name="van Wezel G."/>
            <person name="Goodfellow M."/>
        </authorList>
    </citation>
    <scope>NUCLEOTIDE SEQUENCE [LARGE SCALE GENOMIC DNA]</scope>
    <source>
        <strain evidence="2 3">KNN45-2b</strain>
    </source>
</reference>
<evidence type="ECO:0000313" key="2">
    <source>
        <dbReference type="EMBL" id="KGH47616.1"/>
    </source>
</evidence>
<feature type="region of interest" description="Disordered" evidence="1">
    <location>
        <begin position="400"/>
        <end position="439"/>
    </location>
</feature>
<dbReference type="AlphaFoldDB" id="A0A098YCV7"/>
<feature type="non-terminal residue" evidence="2">
    <location>
        <position position="1"/>
    </location>
</feature>
<name>A0A098YCV7_9ACTN</name>
<protein>
    <submittedName>
        <fullName evidence="2">Uncharacterized protein</fullName>
    </submittedName>
</protein>
<proteinExistence type="predicted"/>
<evidence type="ECO:0000256" key="1">
    <source>
        <dbReference type="SAM" id="MobiDB-lite"/>
    </source>
</evidence>
<accession>A0A098YCV7</accession>